<dbReference type="PANTHER" id="PTHR13483:SF3">
    <property type="entry name" value="BOX C_D SNORNA PROTEIN 1"/>
    <property type="match status" value="1"/>
</dbReference>
<reference evidence="3" key="3">
    <citation type="submission" date="2025-09" db="UniProtKB">
        <authorList>
            <consortium name="Ensembl"/>
        </authorList>
    </citation>
    <scope>IDENTIFICATION</scope>
</reference>
<dbReference type="InParanoid" id="H2Z0Y6"/>
<accession>H2Z0Y6</accession>
<dbReference type="PANTHER" id="PTHR13483">
    <property type="entry name" value="BOX C_D SNORNA PROTEIN 1-RELATED"/>
    <property type="match status" value="1"/>
</dbReference>
<dbReference type="GO" id="GO:0000492">
    <property type="term" value="P:box C/D snoRNP assembly"/>
    <property type="evidence" value="ECO:0007669"/>
    <property type="project" value="TreeGrafter"/>
</dbReference>
<keyword evidence="1" id="KW-0597">Phosphoprotein</keyword>
<dbReference type="GO" id="GO:0005634">
    <property type="term" value="C:nucleus"/>
    <property type="evidence" value="ECO:0007669"/>
    <property type="project" value="TreeGrafter"/>
</dbReference>
<evidence type="ECO:0000313" key="4">
    <source>
        <dbReference type="Proteomes" id="UP000007875"/>
    </source>
</evidence>
<evidence type="ECO:0000256" key="1">
    <source>
        <dbReference type="ARBA" id="ARBA00022553"/>
    </source>
</evidence>
<name>H2Z0Y6_CIOSA</name>
<organism evidence="3 4">
    <name type="scientific">Ciona savignyi</name>
    <name type="common">Pacific transparent sea squirt</name>
    <dbReference type="NCBI Taxonomy" id="51511"/>
    <lineage>
        <taxon>Eukaryota</taxon>
        <taxon>Metazoa</taxon>
        <taxon>Chordata</taxon>
        <taxon>Tunicata</taxon>
        <taxon>Ascidiacea</taxon>
        <taxon>Phlebobranchia</taxon>
        <taxon>Cionidae</taxon>
        <taxon>Ciona</taxon>
    </lineage>
</organism>
<dbReference type="Pfam" id="PF25790">
    <property type="entry name" value="BCD1"/>
    <property type="match status" value="1"/>
</dbReference>
<sequence length="220" mass="25790">MDCDGIRCKSEYVPKENLTESHLLSDYRFLEEVNRCVCNNERTTTLPYPKSKGMRLQMQKASSMNIQLRLMPQNFTKRKENTTYYCFRRKSFLWHVEWLFYNTNVIEVDTRLPDQTPLRNAVTKYISTEESLDTFNPKLHEFSNESQLLFYLKNEVTPANITEYFKLNGGTGLRENLRGKTVIEFPRVIIVRPKDAATFESNLSTPCNDVRTRCSDGLQN</sequence>
<dbReference type="GO" id="GO:0070761">
    <property type="term" value="C:pre-snoRNP complex"/>
    <property type="evidence" value="ECO:0007669"/>
    <property type="project" value="TreeGrafter"/>
</dbReference>
<dbReference type="GeneTree" id="ENSGT00390000017201"/>
<keyword evidence="4" id="KW-1185">Reference proteome</keyword>
<dbReference type="InterPro" id="IPR057721">
    <property type="entry name" value="BCD1_alpha/beta"/>
</dbReference>
<feature type="domain" description="BCD1 alpha/beta" evidence="2">
    <location>
        <begin position="57"/>
        <end position="199"/>
    </location>
</feature>
<dbReference type="GO" id="GO:0000463">
    <property type="term" value="P:maturation of LSU-rRNA from tricistronic rRNA transcript (SSU-rRNA, 5.8S rRNA, LSU-rRNA)"/>
    <property type="evidence" value="ECO:0007669"/>
    <property type="project" value="TreeGrafter"/>
</dbReference>
<dbReference type="OMA" id="CQGRSIA"/>
<evidence type="ECO:0000313" key="3">
    <source>
        <dbReference type="Ensembl" id="ENSCSAVP00000011248.1"/>
    </source>
</evidence>
<dbReference type="eggNOG" id="KOG2858">
    <property type="taxonomic scope" value="Eukaryota"/>
</dbReference>
<dbReference type="STRING" id="51511.ENSCSAVP00000011248"/>
<proteinExistence type="predicted"/>
<dbReference type="HOGENOM" id="CLU_025524_2_0_1"/>
<dbReference type="Ensembl" id="ENSCSAVT00000011380.1">
    <property type="protein sequence ID" value="ENSCSAVP00000011248.1"/>
    <property type="gene ID" value="ENSCSAVG00000006583.1"/>
</dbReference>
<dbReference type="GO" id="GO:0048254">
    <property type="term" value="P:snoRNA localization"/>
    <property type="evidence" value="ECO:0007669"/>
    <property type="project" value="TreeGrafter"/>
</dbReference>
<reference evidence="4" key="1">
    <citation type="submission" date="2003-08" db="EMBL/GenBank/DDBJ databases">
        <authorList>
            <person name="Birren B."/>
            <person name="Nusbaum C."/>
            <person name="Abebe A."/>
            <person name="Abouelleil A."/>
            <person name="Adekoya E."/>
            <person name="Ait-zahra M."/>
            <person name="Allen N."/>
            <person name="Allen T."/>
            <person name="An P."/>
            <person name="Anderson M."/>
            <person name="Anderson S."/>
            <person name="Arachchi H."/>
            <person name="Armbruster J."/>
            <person name="Bachantsang P."/>
            <person name="Baldwin J."/>
            <person name="Barry A."/>
            <person name="Bayul T."/>
            <person name="Blitshsteyn B."/>
            <person name="Bloom T."/>
            <person name="Blye J."/>
            <person name="Boguslavskiy L."/>
            <person name="Borowsky M."/>
            <person name="Boukhgalter B."/>
            <person name="Brunache A."/>
            <person name="Butler J."/>
            <person name="Calixte N."/>
            <person name="Calvo S."/>
            <person name="Camarata J."/>
            <person name="Campo K."/>
            <person name="Chang J."/>
            <person name="Cheshatsang Y."/>
            <person name="Citroen M."/>
            <person name="Collymore A."/>
            <person name="Considine T."/>
            <person name="Cook A."/>
            <person name="Cooke P."/>
            <person name="Corum B."/>
            <person name="Cuomo C."/>
            <person name="David R."/>
            <person name="Dawoe T."/>
            <person name="Degray S."/>
            <person name="Dodge S."/>
            <person name="Dooley K."/>
            <person name="Dorje P."/>
            <person name="Dorjee K."/>
            <person name="Dorris L."/>
            <person name="Duffey N."/>
            <person name="Dupes A."/>
            <person name="Elkins T."/>
            <person name="Engels R."/>
            <person name="Erickson J."/>
            <person name="Farina A."/>
            <person name="Faro S."/>
            <person name="Ferreira P."/>
            <person name="Fischer H."/>
            <person name="Fitzgerald M."/>
            <person name="Foley K."/>
            <person name="Gage D."/>
            <person name="Galagan J."/>
            <person name="Gearin G."/>
            <person name="Gnerre S."/>
            <person name="Gnirke A."/>
            <person name="Goyette A."/>
            <person name="Graham J."/>
            <person name="Grandbois E."/>
            <person name="Gyaltsen K."/>
            <person name="Hafez N."/>
            <person name="Hagopian D."/>
            <person name="Hagos B."/>
            <person name="Hall J."/>
            <person name="Hatcher B."/>
            <person name="Heller A."/>
            <person name="Higgins H."/>
            <person name="Honan T."/>
            <person name="Horn A."/>
            <person name="Houde N."/>
            <person name="Hughes L."/>
            <person name="Hulme W."/>
            <person name="Husby E."/>
            <person name="Iliev I."/>
            <person name="Jaffe D."/>
            <person name="Jones C."/>
            <person name="Kamal M."/>
            <person name="Kamat A."/>
            <person name="Kamvysselis M."/>
            <person name="Karlsson E."/>
            <person name="Kells C."/>
            <person name="Kieu A."/>
            <person name="Kisner P."/>
            <person name="Kodira C."/>
            <person name="Kulbokas E."/>
            <person name="Labutti K."/>
            <person name="Lama D."/>
            <person name="Landers T."/>
            <person name="Leger J."/>
            <person name="Levine S."/>
            <person name="Lewis D."/>
            <person name="Lewis T."/>
            <person name="Lindblad-toh K."/>
            <person name="Liu X."/>
            <person name="Lokyitsang T."/>
            <person name="Lokyitsang Y."/>
            <person name="Lucien O."/>
            <person name="Lui A."/>
            <person name="Ma L.J."/>
            <person name="Mabbitt R."/>
            <person name="Macdonald J."/>
            <person name="Maclean C."/>
            <person name="Major J."/>
            <person name="Manning J."/>
            <person name="Marabella R."/>
            <person name="Maru K."/>
            <person name="Matthews C."/>
            <person name="Mauceli E."/>
            <person name="Mccarthy M."/>
            <person name="Mcdonough S."/>
            <person name="Mcghee T."/>
            <person name="Meldrim J."/>
            <person name="Meneus L."/>
            <person name="Mesirov J."/>
            <person name="Mihalev A."/>
            <person name="Mihova T."/>
            <person name="Mikkelsen T."/>
            <person name="Mlenga V."/>
            <person name="Moru K."/>
            <person name="Mozes J."/>
            <person name="Mulrain L."/>
            <person name="Munson G."/>
            <person name="Naylor J."/>
            <person name="Newes C."/>
            <person name="Nguyen C."/>
            <person name="Nguyen N."/>
            <person name="Nguyen T."/>
            <person name="Nicol R."/>
            <person name="Nielsen C."/>
            <person name="Nizzari M."/>
            <person name="Norbu C."/>
            <person name="Norbu N."/>
            <person name="O'donnell P."/>
            <person name="Okoawo O."/>
            <person name="O'leary S."/>
            <person name="Omotosho B."/>
            <person name="O'neill K."/>
            <person name="Osman S."/>
            <person name="Parker S."/>
            <person name="Perrin D."/>
            <person name="Phunkhang P."/>
            <person name="Piqani B."/>
            <person name="Purcell S."/>
            <person name="Rachupka T."/>
            <person name="Ramasamy U."/>
            <person name="Rameau R."/>
            <person name="Ray V."/>
            <person name="Raymond C."/>
            <person name="Retta R."/>
            <person name="Richardson S."/>
            <person name="Rise C."/>
            <person name="Rodriguez J."/>
            <person name="Rogers J."/>
            <person name="Rogov P."/>
            <person name="Rutman M."/>
            <person name="Schupbach R."/>
            <person name="Seaman C."/>
            <person name="Settipalli S."/>
            <person name="Sharpe T."/>
            <person name="Sheridan J."/>
            <person name="Sherpa N."/>
            <person name="Shi J."/>
            <person name="Smirnov S."/>
            <person name="Smith C."/>
            <person name="Sougnez C."/>
            <person name="Spencer B."/>
            <person name="Stalker J."/>
            <person name="Stange-thomann N."/>
            <person name="Stavropoulos S."/>
            <person name="Stetson K."/>
            <person name="Stone C."/>
            <person name="Stone S."/>
            <person name="Stubbs M."/>
            <person name="Talamas J."/>
            <person name="Tchuinga P."/>
            <person name="Tenzing P."/>
            <person name="Tesfaye S."/>
            <person name="Theodore J."/>
            <person name="Thoulutsang Y."/>
            <person name="Topham K."/>
            <person name="Towey S."/>
            <person name="Tsamla T."/>
            <person name="Tsomo N."/>
            <person name="Vallee D."/>
            <person name="Vassiliev H."/>
            <person name="Venkataraman V."/>
            <person name="Vinson J."/>
            <person name="Vo A."/>
            <person name="Wade C."/>
            <person name="Wang S."/>
            <person name="Wangchuk T."/>
            <person name="Wangdi T."/>
            <person name="Whittaker C."/>
            <person name="Wilkinson J."/>
            <person name="Wu Y."/>
            <person name="Wyman D."/>
            <person name="Yadav S."/>
            <person name="Yang S."/>
            <person name="Yang X."/>
            <person name="Yeager S."/>
            <person name="Yee E."/>
            <person name="Young G."/>
            <person name="Zainoun J."/>
            <person name="Zembeck L."/>
            <person name="Zimmer A."/>
            <person name="Zody M."/>
            <person name="Lander E."/>
        </authorList>
    </citation>
    <scope>NUCLEOTIDE SEQUENCE [LARGE SCALE GENOMIC DNA]</scope>
</reference>
<dbReference type="InterPro" id="IPR051639">
    <property type="entry name" value="BCD1"/>
</dbReference>
<dbReference type="AlphaFoldDB" id="H2Z0Y6"/>
<reference evidence="3" key="2">
    <citation type="submission" date="2025-08" db="UniProtKB">
        <authorList>
            <consortium name="Ensembl"/>
        </authorList>
    </citation>
    <scope>IDENTIFICATION</scope>
</reference>
<protein>
    <recommendedName>
        <fullName evidence="2">BCD1 alpha/beta domain-containing protein</fullName>
    </recommendedName>
</protein>
<evidence type="ECO:0000259" key="2">
    <source>
        <dbReference type="Pfam" id="PF25790"/>
    </source>
</evidence>
<dbReference type="Proteomes" id="UP000007875">
    <property type="component" value="Unassembled WGS sequence"/>
</dbReference>